<evidence type="ECO:0000256" key="5">
    <source>
        <dbReference type="SAM" id="MobiDB-lite"/>
    </source>
</evidence>
<dbReference type="PROSITE" id="PS50089">
    <property type="entry name" value="ZF_RING_2"/>
    <property type="match status" value="1"/>
</dbReference>
<dbReference type="PANTHER" id="PTHR46537">
    <property type="entry name" value="OS11G0578200 PROTEIN"/>
    <property type="match status" value="1"/>
</dbReference>
<sequence length="773" mass="85759">MSAQRRSLPRPQRLSVAQSVAAGDPPSPASQPQEQHDEDEEGLEEMAEGEEKTPTNPPQQQDGAGGDGASLSPSFLRCSLSTSCRGGGVCFIAQVATEKVTTANRRTTGPTRSRMEFGCFDLPYFFLFVGIGIQDCDPLLFVTYMTTPVEEKPECLHEISFFLGLQICHSEITRHTQRGAMCYLLSFYIPGIIRKTRTVMECLHRFCRACIDKSMRLGNNECPACRAHCASRRSLRDDSNYDTLIATLYPNIDKYEEEELAFHEEEMSCNKKLQSSMAEIFQRQTEALGKRRSTAKATAAAFVRRSQGNYRNHVSGRGGNGGRDTMAVSDDDDEEEANVNDVGKSYSSADEPSPDRRQKRRKRWGAPRSSPSQTAVNVDAGGGENDDFEFYRENNGASPLRVGNREAFLWGKNGARSQTRHGNTSGTNGRMVKSRMTKLVDHLRNLDYTVDEFDVHLTLVPLDKERIPSLQQPYLCCRPSLSIRHLCEYIALQTSVPAEEVQIYASMLQGGASAIKPFSSTDMANEDPLIGLQELEGQESVATLNSSFTGNQGELVSYLSQLTWLITFCGLVLLLTPSCYIFSILGHATPDGDNEDGVVPVADPCSRLPRPCRRRGPLHHRPRDDDHRPVPPLRDRVLHPVTLLHRRRRPVRGAPGAATAQFFEECDQVGAFCSRYVELHKPHLKATILRLRSSPAAALAIDFFATTMIDVADELGIPAYLYFTSSAATLALLLHAPTLHEKKNLPVVLDADEAVFIELLGMSPSPARWMPRS</sequence>
<feature type="region of interest" description="Disordered" evidence="5">
    <location>
        <begin position="1"/>
        <end position="69"/>
    </location>
</feature>
<dbReference type="InterPro" id="IPR001841">
    <property type="entry name" value="Znf_RING"/>
</dbReference>
<feature type="compositionally biased region" description="Acidic residues" evidence="5">
    <location>
        <begin position="329"/>
        <end position="338"/>
    </location>
</feature>
<dbReference type="InterPro" id="IPR044592">
    <property type="entry name" value="RING1A/B"/>
</dbReference>
<dbReference type="InterPro" id="IPR013083">
    <property type="entry name" value="Znf_RING/FYVE/PHD"/>
</dbReference>
<reference evidence="7" key="1">
    <citation type="submission" date="2022-05" db="EMBL/GenBank/DDBJ databases">
        <title>The Musa troglodytarum L. genome provides insights into the mechanism of non-climacteric behaviour and enrichment of carotenoids.</title>
        <authorList>
            <person name="Wang J."/>
        </authorList>
    </citation>
    <scope>NUCLEOTIDE SEQUENCE</scope>
    <source>
        <tissue evidence="7">Leaf</tissue>
    </source>
</reference>
<gene>
    <name evidence="7" type="ORF">MUK42_07532</name>
</gene>
<name>A0A9E7HIW0_9LILI</name>
<evidence type="ECO:0000256" key="2">
    <source>
        <dbReference type="ARBA" id="ARBA00022771"/>
    </source>
</evidence>
<evidence type="ECO:0000256" key="1">
    <source>
        <dbReference type="ARBA" id="ARBA00022723"/>
    </source>
</evidence>
<dbReference type="OrthoDB" id="337575at2759"/>
<feature type="region of interest" description="Disordered" evidence="5">
    <location>
        <begin position="612"/>
        <end position="632"/>
    </location>
</feature>
<dbReference type="PROSITE" id="PS00518">
    <property type="entry name" value="ZF_RING_1"/>
    <property type="match status" value="1"/>
</dbReference>
<keyword evidence="2 4" id="KW-0863">Zinc-finger</keyword>
<feature type="compositionally biased region" description="Basic and acidic residues" evidence="5">
    <location>
        <begin position="622"/>
        <end position="632"/>
    </location>
</feature>
<keyword evidence="3" id="KW-0862">Zinc</keyword>
<evidence type="ECO:0000256" key="4">
    <source>
        <dbReference type="PROSITE-ProRule" id="PRU00175"/>
    </source>
</evidence>
<protein>
    <submittedName>
        <fullName evidence="7">E3 ubiquitin-protein ligase</fullName>
    </submittedName>
</protein>
<accession>A0A9E7HIW0</accession>
<proteinExistence type="predicted"/>
<feature type="domain" description="RING-type" evidence="6">
    <location>
        <begin position="167"/>
        <end position="226"/>
    </location>
</feature>
<keyword evidence="1" id="KW-0479">Metal-binding</keyword>
<dbReference type="SUPFAM" id="SSF53756">
    <property type="entry name" value="UDP-Glycosyltransferase/glycogen phosphorylase"/>
    <property type="match status" value="1"/>
</dbReference>
<feature type="region of interest" description="Disordered" evidence="5">
    <location>
        <begin position="301"/>
        <end position="392"/>
    </location>
</feature>
<dbReference type="CDD" id="cd16531">
    <property type="entry name" value="RING-HC_RING1-like"/>
    <property type="match status" value="1"/>
</dbReference>
<dbReference type="Pfam" id="PF13923">
    <property type="entry name" value="zf-C3HC4_2"/>
    <property type="match status" value="1"/>
</dbReference>
<dbReference type="Proteomes" id="UP001055439">
    <property type="component" value="Chromosome 8"/>
</dbReference>
<dbReference type="Gene3D" id="3.30.40.10">
    <property type="entry name" value="Zinc/RING finger domain, C3HC4 (zinc finger)"/>
    <property type="match status" value="1"/>
</dbReference>
<feature type="compositionally biased region" description="Acidic residues" evidence="5">
    <location>
        <begin position="36"/>
        <end position="48"/>
    </location>
</feature>
<dbReference type="EMBL" id="CP097510">
    <property type="protein sequence ID" value="URE35324.1"/>
    <property type="molecule type" value="Genomic_DNA"/>
</dbReference>
<feature type="compositionally biased region" description="Basic residues" evidence="5">
    <location>
        <begin position="612"/>
        <end position="621"/>
    </location>
</feature>
<dbReference type="InterPro" id="IPR017907">
    <property type="entry name" value="Znf_RING_CS"/>
</dbReference>
<dbReference type="AlphaFoldDB" id="A0A9E7HIW0"/>
<evidence type="ECO:0000313" key="7">
    <source>
        <dbReference type="EMBL" id="URE35324.1"/>
    </source>
</evidence>
<keyword evidence="8" id="KW-1185">Reference proteome</keyword>
<organism evidence="7 8">
    <name type="scientific">Musa troglodytarum</name>
    <name type="common">fe'i banana</name>
    <dbReference type="NCBI Taxonomy" id="320322"/>
    <lineage>
        <taxon>Eukaryota</taxon>
        <taxon>Viridiplantae</taxon>
        <taxon>Streptophyta</taxon>
        <taxon>Embryophyta</taxon>
        <taxon>Tracheophyta</taxon>
        <taxon>Spermatophyta</taxon>
        <taxon>Magnoliopsida</taxon>
        <taxon>Liliopsida</taxon>
        <taxon>Zingiberales</taxon>
        <taxon>Musaceae</taxon>
        <taxon>Musa</taxon>
    </lineage>
</organism>
<evidence type="ECO:0000313" key="8">
    <source>
        <dbReference type="Proteomes" id="UP001055439"/>
    </source>
</evidence>
<dbReference type="Gene3D" id="3.40.50.2000">
    <property type="entry name" value="Glycogen Phosphorylase B"/>
    <property type="match status" value="1"/>
</dbReference>
<evidence type="ECO:0000256" key="3">
    <source>
        <dbReference type="ARBA" id="ARBA00022833"/>
    </source>
</evidence>
<evidence type="ECO:0000259" key="6">
    <source>
        <dbReference type="PROSITE" id="PS50089"/>
    </source>
</evidence>
<dbReference type="GO" id="GO:0008270">
    <property type="term" value="F:zinc ion binding"/>
    <property type="evidence" value="ECO:0007669"/>
    <property type="project" value="UniProtKB-KW"/>
</dbReference>
<dbReference type="PANTHER" id="PTHR46537:SF3">
    <property type="entry name" value="E3 UBIQUITIN-PROTEIN LIGASE RING1A"/>
    <property type="match status" value="1"/>
</dbReference>
<dbReference type="SUPFAM" id="SSF57850">
    <property type="entry name" value="RING/U-box"/>
    <property type="match status" value="1"/>
</dbReference>